<feature type="compositionally biased region" description="Low complexity" evidence="1">
    <location>
        <begin position="260"/>
        <end position="281"/>
    </location>
</feature>
<evidence type="ECO:0000256" key="1">
    <source>
        <dbReference type="SAM" id="MobiDB-lite"/>
    </source>
</evidence>
<dbReference type="InterPro" id="IPR003870">
    <property type="entry name" value="DUF222"/>
</dbReference>
<feature type="compositionally biased region" description="Pro residues" evidence="1">
    <location>
        <begin position="139"/>
        <end position="149"/>
    </location>
</feature>
<evidence type="ECO:0000259" key="2">
    <source>
        <dbReference type="Pfam" id="PF02720"/>
    </source>
</evidence>
<feature type="region of interest" description="Disordered" evidence="1">
    <location>
        <begin position="216"/>
        <end position="281"/>
    </location>
</feature>
<feature type="compositionally biased region" description="Acidic residues" evidence="1">
    <location>
        <begin position="150"/>
        <end position="159"/>
    </location>
</feature>
<feature type="domain" description="DUF222" evidence="2">
    <location>
        <begin position="23"/>
        <end position="232"/>
    </location>
</feature>
<dbReference type="KEGG" id="mmc:Mmcs_1866"/>
<proteinExistence type="predicted"/>
<protein>
    <recommendedName>
        <fullName evidence="2">DUF222 domain-containing protein</fullName>
    </recommendedName>
</protein>
<reference evidence="3" key="1">
    <citation type="submission" date="2006-06" db="EMBL/GenBank/DDBJ databases">
        <title>Complete sequence of chromosome of Mycobacterium sp. MCS.</title>
        <authorList>
            <consortium name="US DOE Joint Genome Institute"/>
            <person name="Copeland A."/>
            <person name="Lucas S."/>
            <person name="Lapidus A."/>
            <person name="Barry K."/>
            <person name="Detter J.C."/>
            <person name="Glavina del Rio T."/>
            <person name="Hammon N."/>
            <person name="Israni S."/>
            <person name="Dalin E."/>
            <person name="Tice H."/>
            <person name="Pitluck S."/>
            <person name="Martinez M."/>
            <person name="Schmutz J."/>
            <person name="Larimer F."/>
            <person name="Land M."/>
            <person name="Hauser L."/>
            <person name="Kyrpides N."/>
            <person name="Kim E."/>
            <person name="Miller C.D."/>
            <person name="Hughes J.E."/>
            <person name="Anderson A.J."/>
            <person name="Sims R.C."/>
            <person name="Richardson P."/>
        </authorList>
    </citation>
    <scope>NUCLEOTIDE SEQUENCE [LARGE SCALE GENOMIC DNA]</scope>
    <source>
        <strain evidence="3">MCS</strain>
    </source>
</reference>
<gene>
    <name evidence="3" type="ordered locus">Mmcs_1866</name>
</gene>
<evidence type="ECO:0000313" key="3">
    <source>
        <dbReference type="EMBL" id="ABG07975.1"/>
    </source>
</evidence>
<sequence>MPSSTTGFVPSAPRAAQLEACFEELAELTGQRNAIDGRIVEIVAEIDGDGLWGATGARSVAALVAWKTGVSPANAKTIATIAHRLTEFPRCTQALREGRLSLDQVGAIAERATTGSDDHYAELATHASVSQLRTAIKLEPPPQPQPAPEPDPDAVSDADVEPKPLPDPADLQPSITTTSDEQYTYWHIKVPHVDAAKVDAALHSRFDGLIAQWKRDHGDHGDTDDTDHKDARVSAGHRCPGWLTRSWTSSTPPGTPRPPAARTQTAPPWSCTSTSTTASPPYTSAHCCRMPIGATWAATPPAKCGSNATANSSAPDAPRG</sequence>
<dbReference type="AlphaFoldDB" id="A0A5Q5BIF4"/>
<feature type="region of interest" description="Disordered" evidence="1">
    <location>
        <begin position="138"/>
        <end position="175"/>
    </location>
</feature>
<dbReference type="Pfam" id="PF02720">
    <property type="entry name" value="DUF222"/>
    <property type="match status" value="1"/>
</dbReference>
<feature type="compositionally biased region" description="Basic and acidic residues" evidence="1">
    <location>
        <begin position="216"/>
        <end position="232"/>
    </location>
</feature>
<accession>A0A5Q5BIF4</accession>
<name>A0A5Q5BIF4_MYCSS</name>
<organism evidence="3">
    <name type="scientific">Mycobacterium sp. (strain MCS)</name>
    <dbReference type="NCBI Taxonomy" id="164756"/>
    <lineage>
        <taxon>Bacteria</taxon>
        <taxon>Bacillati</taxon>
        <taxon>Actinomycetota</taxon>
        <taxon>Actinomycetes</taxon>
        <taxon>Mycobacteriales</taxon>
        <taxon>Mycobacteriaceae</taxon>
        <taxon>Mycobacterium</taxon>
    </lineage>
</organism>
<feature type="region of interest" description="Disordered" evidence="1">
    <location>
        <begin position="298"/>
        <end position="320"/>
    </location>
</feature>
<dbReference type="EMBL" id="CP000384">
    <property type="protein sequence ID" value="ABG07975.1"/>
    <property type="molecule type" value="Genomic_DNA"/>
</dbReference>